<dbReference type="SUPFAM" id="SSF48431">
    <property type="entry name" value="Lipovitellin-phosvitin complex, superhelical domain"/>
    <property type="match status" value="1"/>
</dbReference>
<feature type="signal peptide" evidence="9">
    <location>
        <begin position="1"/>
        <end position="18"/>
    </location>
</feature>
<dbReference type="InterPro" id="IPR001747">
    <property type="entry name" value="Vitellogenin_N"/>
</dbReference>
<keyword evidence="4 9" id="KW-0732">Signal</keyword>
<dbReference type="Gene3D" id="1.25.10.20">
    <property type="entry name" value="Vitellinogen, superhelical"/>
    <property type="match status" value="1"/>
</dbReference>
<comment type="caution">
    <text evidence="7">Lacks conserved residue(s) required for the propagation of feature annotation.</text>
</comment>
<dbReference type="Gene3D" id="2.20.80.10">
    <property type="entry name" value="Lipovitellin-phosvitin complex, chain A, domain 4"/>
    <property type="match status" value="1"/>
</dbReference>
<evidence type="ECO:0000259" key="10">
    <source>
        <dbReference type="PROSITE" id="PS51211"/>
    </source>
</evidence>
<reference evidence="12" key="1">
    <citation type="submission" date="2025-08" db="UniProtKB">
        <authorList>
            <consortium name="RefSeq"/>
        </authorList>
    </citation>
    <scope>IDENTIFICATION</scope>
    <source>
        <tissue evidence="12">White muscle</tissue>
    </source>
</reference>
<feature type="coiled-coil region" evidence="8">
    <location>
        <begin position="3228"/>
        <end position="3255"/>
    </location>
</feature>
<evidence type="ECO:0000256" key="6">
    <source>
        <dbReference type="ARBA" id="ARBA00023180"/>
    </source>
</evidence>
<dbReference type="FunFam" id="2.30.230.10:FF:000003">
    <property type="entry name" value="Apolipoprotein B"/>
    <property type="match status" value="1"/>
</dbReference>
<keyword evidence="5" id="KW-0445">Lipid transport</keyword>
<dbReference type="GO" id="GO:0042632">
    <property type="term" value="P:cholesterol homeostasis"/>
    <property type="evidence" value="ECO:0007669"/>
    <property type="project" value="TreeGrafter"/>
</dbReference>
<keyword evidence="8" id="KW-0175">Coiled coil</keyword>
<dbReference type="PANTHER" id="PTHR13769">
    <property type="entry name" value="APOLIPOPROTEIN B"/>
    <property type="match status" value="1"/>
</dbReference>
<dbReference type="GO" id="GO:0034362">
    <property type="term" value="C:low-density lipoprotein particle"/>
    <property type="evidence" value="ECO:0007669"/>
    <property type="project" value="TreeGrafter"/>
</dbReference>
<name>A0A8U0PHC9_SALNM</name>
<dbReference type="InterPro" id="IPR015816">
    <property type="entry name" value="Vitellinogen_b-sht_N"/>
</dbReference>
<accession>A0A8U0PHC9</accession>
<keyword evidence="3" id="KW-0964">Secreted</keyword>
<evidence type="ECO:0000256" key="5">
    <source>
        <dbReference type="ARBA" id="ARBA00023055"/>
    </source>
</evidence>
<keyword evidence="2" id="KW-0813">Transport</keyword>
<dbReference type="Pfam" id="PF06448">
    <property type="entry name" value="DUF1081"/>
    <property type="match status" value="1"/>
</dbReference>
<dbReference type="GO" id="GO:0030301">
    <property type="term" value="P:cholesterol transport"/>
    <property type="evidence" value="ECO:0007669"/>
    <property type="project" value="TreeGrafter"/>
</dbReference>
<dbReference type="InterPro" id="IPR052418">
    <property type="entry name" value="Apolipoprotein_B"/>
</dbReference>
<dbReference type="RefSeq" id="XP_038824317.1">
    <property type="nucleotide sequence ID" value="XM_038968389.1"/>
</dbReference>
<dbReference type="Gene3D" id="2.30.230.10">
    <property type="entry name" value="Lipovitellin, beta-sheet shell regions, chain A"/>
    <property type="match status" value="1"/>
</dbReference>
<dbReference type="InterPro" id="IPR015819">
    <property type="entry name" value="Lipid_transp_b-sht_shell"/>
</dbReference>
<protein>
    <submittedName>
        <fullName evidence="12">Apolipoprotein B-100-like</fullName>
    </submittedName>
</protein>
<organism evidence="11 12">
    <name type="scientific">Salvelinus namaycush</name>
    <name type="common">Lake trout</name>
    <name type="synonym">Salmo namaycush</name>
    <dbReference type="NCBI Taxonomy" id="8040"/>
    <lineage>
        <taxon>Eukaryota</taxon>
        <taxon>Metazoa</taxon>
        <taxon>Chordata</taxon>
        <taxon>Craniata</taxon>
        <taxon>Vertebrata</taxon>
        <taxon>Euteleostomi</taxon>
        <taxon>Actinopterygii</taxon>
        <taxon>Neopterygii</taxon>
        <taxon>Teleostei</taxon>
        <taxon>Protacanthopterygii</taxon>
        <taxon>Salmoniformes</taxon>
        <taxon>Salmonidae</taxon>
        <taxon>Salmoninae</taxon>
        <taxon>Salvelinus</taxon>
    </lineage>
</organism>
<dbReference type="GO" id="GO:0042953">
    <property type="term" value="P:lipoprotein transport"/>
    <property type="evidence" value="ECO:0007669"/>
    <property type="project" value="TreeGrafter"/>
</dbReference>
<dbReference type="GeneID" id="120024204"/>
<evidence type="ECO:0000313" key="11">
    <source>
        <dbReference type="Proteomes" id="UP000808372"/>
    </source>
</evidence>
<dbReference type="KEGG" id="snh:120024204"/>
<gene>
    <name evidence="12" type="primary">LOC120024204</name>
</gene>
<evidence type="ECO:0000256" key="8">
    <source>
        <dbReference type="SAM" id="Coils"/>
    </source>
</evidence>
<evidence type="ECO:0000256" key="2">
    <source>
        <dbReference type="ARBA" id="ARBA00022448"/>
    </source>
</evidence>
<evidence type="ECO:0000256" key="9">
    <source>
        <dbReference type="SAM" id="SignalP"/>
    </source>
</evidence>
<keyword evidence="6" id="KW-0325">Glycoprotein</keyword>
<dbReference type="Gene3D" id="2.20.50.20">
    <property type="entry name" value="Lipovitellin. Chain A, domain 3"/>
    <property type="match status" value="1"/>
</dbReference>
<dbReference type="GO" id="GO:0034359">
    <property type="term" value="C:mature chylomicron"/>
    <property type="evidence" value="ECO:0007669"/>
    <property type="project" value="TreeGrafter"/>
</dbReference>
<comment type="subcellular location">
    <subcellularLocation>
        <location evidence="1">Secreted</location>
    </subcellularLocation>
</comment>
<dbReference type="GO" id="GO:0006642">
    <property type="term" value="P:triglyceride mobilization"/>
    <property type="evidence" value="ECO:0007669"/>
    <property type="project" value="TreeGrafter"/>
</dbReference>
<dbReference type="GO" id="GO:0050750">
    <property type="term" value="F:low-density lipoprotein particle receptor binding"/>
    <property type="evidence" value="ECO:0007669"/>
    <property type="project" value="TreeGrafter"/>
</dbReference>
<dbReference type="InterPro" id="IPR011030">
    <property type="entry name" value="Lipovitellin_superhlx_dom"/>
</dbReference>
<sequence length="3315" mass="367592">MGDTKLCLLLLLGTYALAQQDIGNSEGQSPTCLLAKRFKNFRRFLYQYEAETLNGVNGATNLKNGPKVTCKVEIDVPQTCSFILRTPECSLSEVIHVNTEGSAVFAPAAGAEAFQAAMAKNPLKVIVEGQTGVKLFPEEDETTTILNIKRGIVSALIVPALEEEKNKDMATLHGVCGTNFAVNSKEDIATDVTVTRDLSKCDRFIAQRDHTSPLAIISGMQYPLSKLISSTQTCNYKFDNQKKHMTAGSCTEKHIFLPFSHQTEYGVSTLVKQTLTLLETSKINERVFNHNEANLKGLPMEAAEDKAAIQTADAALATLRELSFLSETNQGHQRASTFQRLVSELRGLKGETMSPAVPEMVSVSDALTWQALAQCGTPECSSAMLQHLRTFKPEAMEVDAAVYALGLLPNPSRLLVKDMLSMAQYKQSKPIMFALGNVVRKLYQAEGKVTPEIVAVSEFLASLLGADCAGEKELTFLTLRIIGNIGEAMEAADATVKTTLLKCMRQPTTTLQVQLAAIQAFRRMSVTDEVRSNLHRVSSYAKGAVQKRLAAYLILMRTPEASDLELVKKILKASMQEQKPDVQEQNAQVKAFVTSHIYNIIHSNDPETIKLGEKILDVLADPTIATTHGDYTTMSRNYKMDAAMNNMKTSMQGNMIFDPTSQLPKEIMLETTLKAFGYNMDMWEIGMEGKDFEPTIEALFGKSGFFPDTVSKAMYWAGDKMPDQVNEVLKNFAAPLKNEKTKVPENIMREIIRNFNKLAKDLQAQESPEAMAYLRIMGTELGYIKGSELKGIAQYAAMYAEILLKDMPMQFMQKMVAGTDNEVFAHYIFMDNKFSLSTASGFPLKFSLSGTFAPGAKGGLRFHRNMQEVSFMPSVGVEFVTQMGVHIPEFTSSVVEMHTNMYHESAVNAKITMEQNQIKLGIPAPQGSTQLFRVSNRILTVTSGQATLIPPMNEGRTNVVNCSPLFSGVKYCTTVRYNLAGDNAAAPYFPLNGETKFALDIEPTGEVSEYTATFAYDLLSEGKEGRQKVDTVRMTLRAEGAKPTEATATMKYNRNRNILTTNIQIPDYDVEAGIRIGLTDSRANGKSITIDITKKNIPQLSLIGRAKLEAMSDSMLQVQLVVPALKTDAAITATMKSAEELTLELRSDIKLPETTSIQGVIFKYDENKVEVQLVSDMGSEIQKLIPHTEALQAWLKQLSEDILDKQVVKTDMKMRHIFTKSLEAVNIWMDKITFDVPMVETLKDNMPELAMPAMPERLFLKSESTFKYQFNKDRVTITIPMPFGGKSSEELRIPAMLTTPHLSVPQVGLELASKEVQVPTFSIPNDYKLTVPLFGMVEVSAKVNSNYYNWEGMVSGGNNSVETPSYIAKFKVVADSPIELLAFTSEGTALITDMPEDSLNAILNGSLSHKLIDTSFEVMETVSMSDKVRATGNHKIQVFSPLGLQTSLDITSQASLASDMLIGDANMDGSVTLGSVTASTTYSQSFSYEHMKKEARAESTLRVNSPILEIVNKLKAGYANEQLLIESNTNLNNDPIKHTTKFSISYKEAQLTIQSDSVTKAEEKMIRSKVDFTASRDEAIIRVENQADDTENRAYSLLSGALNPASLEINADASVNVLGSRAFHKAALTLNQEGLATSATTTAQSSPITFENVFNGGVDTTGAHVSINTKGAFGETTADLNLEGKVASSEVYLNSIFKGNLFDANTMNRVNLKVNEDGLALTNKLVAELYQMETENTHSLTLTLKSLALRSKTENFFNKENTYKHDISVDIQRLGVAVNVKNDLKITEINFVNEAMFKVEDYKMELTGSLKGVSSEEANFKHTYEISFADMTTTAKCNTNGKYALSQMTHTADLEIAGLSTKFNSVASINSQALNLDSTVNVVAEPFMVDISALFNSNGTPNMFGIQNIELFNQFLLKAEPLAFSHSHEWKASTSLQLENGDYVKTNLDNKITSRLTPQEQYASMKMTSKLNNHEFNQELSALNNAETMGMEMTGAVFTTILNKASENEEYAISGSLKYEKNVDSHFIQLPFVEHLPAVIEQVKIATMMTMENSKGLLLDIDTKYEIRAKIQGKVGELKQVVESFDVNLFIQNLKDFLNSIESHIPTLMAKIPTEEIMNVLKSIRDTIMRWIKRNDITGKMNAVCTKIEEILSNYEVEKMVENIMDEVVEIMKSYQLREHIQSASNALKSIDIQAVLNKIMAHVNEFVNELNAFDFKQMVDNISVYFDRLTEKIRSFDYNTFAEELKQKVIELSRVPCFGKLNGEFSVISPDYSMSTNAEFRNATTTEVTPEFYAILKSQATSTFDLFAYTLDAKVDIAVPKMSHLSVSENIKIMHTEFSVDHQGTVAFYGTSVQASSKTNAKATTEPYTAELVSNAFFDMENGVSTTLETTYNHNVNLPFLNIFSEAAITQKAVALLEGGIVTLTLTNEGNGKSAIQDYSDEGTHKYDMQIVMNLNTVKLIFTGATDTNNLKMKQNVNAEASIFSHIIIEANTETKTPFIKSSVAELKAEAKVQDLKIEVTAYCNTELVGKVEGIISNSINFIATPYEFVFDTKNKENTKVALPFKLTGKIDLQNDLAFTLNSGVQQASWTGLARFNQYKYSHYFTMDNGEQEIHVFAQINGEVNLDALMEPISIPKRAVEFMGRTEFSLWEDTGLSVLLTTPQQTFDMDTKLTYKKNPEMITIDIDMEPIFNAINKHTRSLNKNMIVGRDKAVAILSTSFDQAKAEYEKYNIELPKTLTVPAYIVPVLNIEVSGFTIPVPDFSLITMPTMHVPSALSKLTLPKITLPKMQSNIMIPVFGDLTYEFSMKTAVLTVKANAAVLNQDDIIVRFDASSTSEFDALKAKIDGTATLNRNNGLKLASILNLEAMCVEGSHDSTISLNSDGMDASITNTAKVNVPTLWTLEVNQEVFGNAQEGLIISVSSPNAGLLGLQLQAKKPAQVKGRLYGRYPSEPTTDVEIMALKMSVINSEKLNIQTTWNIEVPTEILLVVKAKVPEIMSAVCMEDILSAPQKIADRLEGSIEQITDQGKVIYKRAAENIAAMDLTAITDKLSDSVMFVLRQYQKNVQVLLDAAIKFLRETQFQVPGLEGKMSGLEAYQKLSRFFAELVEEAIKKVPEFFASHSADLLELIRNIKFTLPGSSNLVSGREILDDLIAAIEKIQEQVIIIVKRVGDVPLEDIVSRLSAFLRLTVQKTEELIVSLKSQDVEKLTMWMSDVFSEAIDSHAMSDIAQQIEEAKRIIREYRDLFAEMSIEQLNADIQSWIDSMIQSINAIHTKVTEFLQDITRNAESFVTVSDKQIDIEIPIPFIAQLNM</sequence>
<dbReference type="PROSITE" id="PS51211">
    <property type="entry name" value="VITELLOGENIN"/>
    <property type="match status" value="1"/>
</dbReference>
<dbReference type="PANTHER" id="PTHR13769:SF5">
    <property type="entry name" value="APOLIPOPROTEIN B-100-RELATED"/>
    <property type="match status" value="1"/>
</dbReference>
<dbReference type="InterPro" id="IPR015255">
    <property type="entry name" value="Vitellinogen_open_b-sht"/>
</dbReference>
<evidence type="ECO:0000256" key="1">
    <source>
        <dbReference type="ARBA" id="ARBA00004613"/>
    </source>
</evidence>
<evidence type="ECO:0000313" key="12">
    <source>
        <dbReference type="RefSeq" id="XP_038824317.1"/>
    </source>
</evidence>
<dbReference type="GO" id="GO:0120020">
    <property type="term" value="F:cholesterol transfer activity"/>
    <property type="evidence" value="ECO:0007669"/>
    <property type="project" value="TreeGrafter"/>
</dbReference>
<dbReference type="Pfam" id="PF01347">
    <property type="entry name" value="Vitellogenin_N"/>
    <property type="match status" value="1"/>
</dbReference>
<feature type="chain" id="PRO_5035740793" evidence="9">
    <location>
        <begin position="19"/>
        <end position="3315"/>
    </location>
</feature>
<dbReference type="SMART" id="SM01169">
    <property type="entry name" value="DUF1943"/>
    <property type="match status" value="1"/>
</dbReference>
<dbReference type="SMART" id="SM00638">
    <property type="entry name" value="LPD_N"/>
    <property type="match status" value="1"/>
</dbReference>
<dbReference type="Proteomes" id="UP000808372">
    <property type="component" value="Chromosome 29"/>
</dbReference>
<dbReference type="Pfam" id="PF09172">
    <property type="entry name" value="Vit_open_b-sht"/>
    <property type="match status" value="1"/>
</dbReference>
<keyword evidence="11" id="KW-1185">Reference proteome</keyword>
<dbReference type="InterPro" id="IPR009454">
    <property type="entry name" value="Lipid_transpt_open_b-sht"/>
</dbReference>
<evidence type="ECO:0000256" key="4">
    <source>
        <dbReference type="ARBA" id="ARBA00022729"/>
    </source>
</evidence>
<dbReference type="GO" id="GO:0034361">
    <property type="term" value="C:very-low-density lipoprotein particle"/>
    <property type="evidence" value="ECO:0007669"/>
    <property type="project" value="TreeGrafter"/>
</dbReference>
<dbReference type="SUPFAM" id="SSF56968">
    <property type="entry name" value="Lipovitellin-phosvitin complex, beta-sheet shell regions"/>
    <property type="match status" value="2"/>
</dbReference>
<feature type="domain" description="Vitellogenin" evidence="10">
    <location>
        <begin position="38"/>
        <end position="667"/>
    </location>
</feature>
<evidence type="ECO:0000256" key="3">
    <source>
        <dbReference type="ARBA" id="ARBA00022525"/>
    </source>
</evidence>
<proteinExistence type="predicted"/>
<evidence type="ECO:0000256" key="7">
    <source>
        <dbReference type="PROSITE-ProRule" id="PRU00557"/>
    </source>
</evidence>
<dbReference type="InterPro" id="IPR015817">
    <property type="entry name" value="Vitellinogen_open_b-sht_sub1"/>
</dbReference>